<gene>
    <name evidence="15" type="ORF">ASCRUDRAFT_92749</name>
</gene>
<dbReference type="InterPro" id="IPR044856">
    <property type="entry name" value="Malate_synth_C_sf"/>
</dbReference>
<dbReference type="Pfam" id="PF20656">
    <property type="entry name" value="MS_N"/>
    <property type="match status" value="1"/>
</dbReference>
<feature type="domain" description="Malate synthase C-terminal" evidence="14">
    <location>
        <begin position="428"/>
        <end position="543"/>
    </location>
</feature>
<evidence type="ECO:0000256" key="8">
    <source>
        <dbReference type="ARBA" id="ARBA00047918"/>
    </source>
</evidence>
<dbReference type="RefSeq" id="XP_020045378.1">
    <property type="nucleotide sequence ID" value="XM_020195108.1"/>
</dbReference>
<keyword evidence="16" id="KW-1185">Reference proteome</keyword>
<dbReference type="FunFam" id="3.20.20.360:FF:000001">
    <property type="entry name" value="Malate synthase"/>
    <property type="match status" value="1"/>
</dbReference>
<sequence length="557" mass="62639">MVKKEFYGSLDGVQILGSISNKPAYEGAPTTQANILTKKAVAFIALLHRTFNKTRIELLKNRDIIQEKIDSGNYKLDFLPETKAIRDDLTWKGPTLGPGLIDRRAEITGPTTRKMVINALNTPVYTYMTDFEDSSSPTWENMVDGQVNLYDATRKQIELPTPKKYYKVDFSKPTPTLIVRPRGWHLVDDHILVDGEPISGSLMDFGLYFFHNAKESIANGFGPYFYLPKMEHYLEARLWNNVFNVAQDILEIPRGTIRATVLIETLPASFQMDEIIFELRDHSAGLNCGRWDYMFSTIKKLRNKSQHLLPDRDQVLMTSPFMAAYVKRLIKICHTRHVHAMGGMAALIPIKNDPAANEIAMGNVRKDKLREVLAGHDGSWIAHPALEPICTSVFDEHMKTPNQIHIIPDTAEVTPDQLIETQIEGGRITEKGIRQNLYIGLCYMEAWLRGSGCVAINNLMEDAATAEVSRTQLWQWVTHRAVLTDTGATLTPELSSSLLAEETEKLLKIAPVGNKFELAASLFKPEITGESFSDFLTTLLYPSITTVGEPVDLNTLE</sequence>
<dbReference type="PANTHER" id="PTHR42902">
    <property type="entry name" value="MALATE SYNTHASE"/>
    <property type="match status" value="1"/>
</dbReference>
<dbReference type="GeneID" id="30968744"/>
<evidence type="ECO:0000256" key="7">
    <source>
        <dbReference type="ARBA" id="ARBA00023140"/>
    </source>
</evidence>
<feature type="domain" description="Malate synthase TIM barrel" evidence="12">
    <location>
        <begin position="176"/>
        <end position="420"/>
    </location>
</feature>
<dbReference type="Pfam" id="PF01274">
    <property type="entry name" value="MS_TIM-barrel"/>
    <property type="match status" value="1"/>
</dbReference>
<dbReference type="PROSITE" id="PS00510">
    <property type="entry name" value="MALATE_SYNTHASE"/>
    <property type="match status" value="1"/>
</dbReference>
<evidence type="ECO:0000256" key="10">
    <source>
        <dbReference type="PIRSR" id="PIRSR001363-1"/>
    </source>
</evidence>
<evidence type="ECO:0000313" key="16">
    <source>
        <dbReference type="Proteomes" id="UP000095038"/>
    </source>
</evidence>
<comment type="pathway">
    <text evidence="11">Carbohydrate metabolism; glyoxylate cycle; (S)-malate from isocitrate: step 2/2.</text>
</comment>
<feature type="active site" description="Proton acceptor" evidence="10">
    <location>
        <position position="180"/>
    </location>
</feature>
<evidence type="ECO:0000313" key="15">
    <source>
        <dbReference type="EMBL" id="ODV59071.1"/>
    </source>
</evidence>
<dbReference type="STRING" id="1344418.A0A1D2VBT3"/>
<evidence type="ECO:0000256" key="6">
    <source>
        <dbReference type="ARBA" id="ARBA00022679"/>
    </source>
</evidence>
<dbReference type="InParanoid" id="A0A1D2VBT3"/>
<dbReference type="NCBIfam" id="TIGR01344">
    <property type="entry name" value="malate_syn_A"/>
    <property type="match status" value="1"/>
</dbReference>
<evidence type="ECO:0000256" key="5">
    <source>
        <dbReference type="ARBA" id="ARBA00022532"/>
    </source>
</evidence>
<keyword evidence="5 11" id="KW-0816">Tricarboxylic acid cycle</keyword>
<keyword evidence="4 11" id="KW-0329">Glyoxylate bypass</keyword>
<comment type="similarity">
    <text evidence="2 11">Belongs to the malate synthase family.</text>
</comment>
<dbReference type="OrthoDB" id="186072at2759"/>
<dbReference type="SUPFAM" id="SSF51645">
    <property type="entry name" value="Malate synthase G"/>
    <property type="match status" value="1"/>
</dbReference>
<evidence type="ECO:0000256" key="4">
    <source>
        <dbReference type="ARBA" id="ARBA00022435"/>
    </source>
</evidence>
<dbReference type="PANTHER" id="PTHR42902:SF1">
    <property type="entry name" value="MALATE SYNTHASE 1-RELATED"/>
    <property type="match status" value="1"/>
</dbReference>
<dbReference type="GO" id="GO:0004474">
    <property type="term" value="F:malate synthase activity"/>
    <property type="evidence" value="ECO:0007669"/>
    <property type="project" value="UniProtKB-EC"/>
</dbReference>
<evidence type="ECO:0000256" key="1">
    <source>
        <dbReference type="ARBA" id="ARBA00004253"/>
    </source>
</evidence>
<keyword evidence="6 11" id="KW-0808">Transferase</keyword>
<dbReference type="InterPro" id="IPR046363">
    <property type="entry name" value="MS_N_TIM-barrel_dom"/>
</dbReference>
<dbReference type="Gene3D" id="3.20.20.360">
    <property type="entry name" value="Malate synthase, domain 3"/>
    <property type="match status" value="1"/>
</dbReference>
<dbReference type="InterPro" id="IPR011076">
    <property type="entry name" value="Malate_synth_sf"/>
</dbReference>
<dbReference type="Gene3D" id="1.20.1220.12">
    <property type="entry name" value="Malate synthase, domain III"/>
    <property type="match status" value="1"/>
</dbReference>
<evidence type="ECO:0000256" key="11">
    <source>
        <dbReference type="RuleBase" id="RU000555"/>
    </source>
</evidence>
<dbReference type="InterPro" id="IPR019830">
    <property type="entry name" value="Malate_synthase_CS"/>
</dbReference>
<dbReference type="InterPro" id="IPR048355">
    <property type="entry name" value="MS_C"/>
</dbReference>
<name>A0A1D2VBT3_9ASCO</name>
<evidence type="ECO:0000259" key="12">
    <source>
        <dbReference type="Pfam" id="PF01274"/>
    </source>
</evidence>
<dbReference type="AlphaFoldDB" id="A0A1D2VBT3"/>
<dbReference type="GO" id="GO:0006099">
    <property type="term" value="P:tricarboxylic acid cycle"/>
    <property type="evidence" value="ECO:0007669"/>
    <property type="project" value="UniProtKB-KW"/>
</dbReference>
<dbReference type="Proteomes" id="UP000095038">
    <property type="component" value="Unassembled WGS sequence"/>
</dbReference>
<proteinExistence type="inferred from homology"/>
<dbReference type="CDD" id="cd00727">
    <property type="entry name" value="malate_synt_A"/>
    <property type="match status" value="1"/>
</dbReference>
<accession>A0A1D2VBT3</accession>
<evidence type="ECO:0000256" key="9">
    <source>
        <dbReference type="ARBA" id="ARBA00062394"/>
    </source>
</evidence>
<dbReference type="InterPro" id="IPR001465">
    <property type="entry name" value="Malate_synthase_TIM"/>
</dbReference>
<evidence type="ECO:0000259" key="14">
    <source>
        <dbReference type="Pfam" id="PF20659"/>
    </source>
</evidence>
<dbReference type="FunCoup" id="A0A1D2VBT3">
    <property type="interactions" value="539"/>
</dbReference>
<protein>
    <recommendedName>
        <fullName evidence="3 11">Malate synthase</fullName>
        <ecNumber evidence="3 11">2.3.3.9</ecNumber>
    </recommendedName>
</protein>
<dbReference type="EMBL" id="KV454488">
    <property type="protein sequence ID" value="ODV59071.1"/>
    <property type="molecule type" value="Genomic_DNA"/>
</dbReference>
<comment type="subunit">
    <text evidence="9">Interacts with PEX9.</text>
</comment>
<organism evidence="15 16">
    <name type="scientific">Ascoidea rubescens DSM 1968</name>
    <dbReference type="NCBI Taxonomy" id="1344418"/>
    <lineage>
        <taxon>Eukaryota</taxon>
        <taxon>Fungi</taxon>
        <taxon>Dikarya</taxon>
        <taxon>Ascomycota</taxon>
        <taxon>Saccharomycotina</taxon>
        <taxon>Saccharomycetes</taxon>
        <taxon>Ascoideaceae</taxon>
        <taxon>Ascoidea</taxon>
    </lineage>
</organism>
<dbReference type="GO" id="GO:0006097">
    <property type="term" value="P:glyoxylate cycle"/>
    <property type="evidence" value="ECO:0007669"/>
    <property type="project" value="UniProtKB-UniPathway"/>
</dbReference>
<dbReference type="FunFam" id="1.20.1220.12:FF:000001">
    <property type="entry name" value="Malate synthase"/>
    <property type="match status" value="1"/>
</dbReference>
<evidence type="ECO:0000259" key="13">
    <source>
        <dbReference type="Pfam" id="PF20656"/>
    </source>
</evidence>
<feature type="active site" description="Proton donor" evidence="10">
    <location>
        <position position="462"/>
    </location>
</feature>
<comment type="subcellular location">
    <subcellularLocation>
        <location evidence="1">Peroxisome matrix</location>
    </subcellularLocation>
</comment>
<evidence type="ECO:0000256" key="3">
    <source>
        <dbReference type="ARBA" id="ARBA00012636"/>
    </source>
</evidence>
<keyword evidence="7" id="KW-0576">Peroxisome</keyword>
<dbReference type="GO" id="GO:0005782">
    <property type="term" value="C:peroxisomal matrix"/>
    <property type="evidence" value="ECO:0007669"/>
    <property type="project" value="UniProtKB-SubCell"/>
</dbReference>
<dbReference type="UniPathway" id="UPA00703">
    <property type="reaction ID" value="UER00720"/>
</dbReference>
<reference evidence="16" key="1">
    <citation type="submission" date="2016-05" db="EMBL/GenBank/DDBJ databases">
        <title>Comparative genomics of biotechnologically important yeasts.</title>
        <authorList>
            <consortium name="DOE Joint Genome Institute"/>
            <person name="Riley R."/>
            <person name="Haridas S."/>
            <person name="Wolfe K.H."/>
            <person name="Lopes M.R."/>
            <person name="Hittinger C.T."/>
            <person name="Goker M."/>
            <person name="Salamov A."/>
            <person name="Wisecaver J."/>
            <person name="Long T.M."/>
            <person name="Aerts A.L."/>
            <person name="Barry K."/>
            <person name="Choi C."/>
            <person name="Clum A."/>
            <person name="Coughlan A.Y."/>
            <person name="Deshpande S."/>
            <person name="Douglass A.P."/>
            <person name="Hanson S.J."/>
            <person name="Klenk H.-P."/>
            <person name="Labutti K."/>
            <person name="Lapidus A."/>
            <person name="Lindquist E."/>
            <person name="Lipzen A."/>
            <person name="Meier-Kolthoff J.P."/>
            <person name="Ohm R.A."/>
            <person name="Otillar R.P."/>
            <person name="Pangilinan J."/>
            <person name="Peng Y."/>
            <person name="Rokas A."/>
            <person name="Rosa C.A."/>
            <person name="Scheuner C."/>
            <person name="Sibirny A.A."/>
            <person name="Slot J.C."/>
            <person name="Stielow J.B."/>
            <person name="Sun H."/>
            <person name="Kurtzman C.P."/>
            <person name="Blackwell M."/>
            <person name="Grigoriev I.V."/>
            <person name="Jeffries T.W."/>
        </authorList>
    </citation>
    <scope>NUCLEOTIDE SEQUENCE [LARGE SCALE GENOMIC DNA]</scope>
    <source>
        <strain evidence="16">DSM 1968</strain>
    </source>
</reference>
<dbReference type="InterPro" id="IPR048356">
    <property type="entry name" value="MS_N"/>
</dbReference>
<feature type="domain" description="Malate synthase N-terminal" evidence="13">
    <location>
        <begin position="29"/>
        <end position="83"/>
    </location>
</feature>
<evidence type="ECO:0000256" key="2">
    <source>
        <dbReference type="ARBA" id="ARBA00006394"/>
    </source>
</evidence>
<comment type="catalytic activity">
    <reaction evidence="8 11">
        <text>glyoxylate + acetyl-CoA + H2O = (S)-malate + CoA + H(+)</text>
        <dbReference type="Rhea" id="RHEA:18181"/>
        <dbReference type="ChEBI" id="CHEBI:15377"/>
        <dbReference type="ChEBI" id="CHEBI:15378"/>
        <dbReference type="ChEBI" id="CHEBI:15589"/>
        <dbReference type="ChEBI" id="CHEBI:36655"/>
        <dbReference type="ChEBI" id="CHEBI:57287"/>
        <dbReference type="ChEBI" id="CHEBI:57288"/>
        <dbReference type="EC" id="2.3.3.9"/>
    </reaction>
</comment>
<dbReference type="PIRSF" id="PIRSF001363">
    <property type="entry name" value="Malate_synth"/>
    <property type="match status" value="1"/>
</dbReference>
<dbReference type="Pfam" id="PF20659">
    <property type="entry name" value="MS_C"/>
    <property type="match status" value="1"/>
</dbReference>
<dbReference type="InterPro" id="IPR006252">
    <property type="entry name" value="Malate_synthA"/>
</dbReference>
<dbReference type="EC" id="2.3.3.9" evidence="3 11"/>